<gene>
    <name evidence="1" type="ORF">GCM10023321_39220</name>
</gene>
<evidence type="ECO:0000313" key="1">
    <source>
        <dbReference type="EMBL" id="GAA5158909.1"/>
    </source>
</evidence>
<dbReference type="Proteomes" id="UP001428817">
    <property type="component" value="Unassembled WGS sequence"/>
</dbReference>
<keyword evidence="2" id="KW-1185">Reference proteome</keyword>
<sequence length="250" mass="26633">MVRFSRRDCVVSTVLLGLVGSLLVAAAVGVLLDDPEGTCDGRPLAATELCLTQDGTYTRDELIDRADRAAPTAVLALLGFGAVFLGSSAWYAHMAGLWSTLGDLLSGRAKAERERQARMRTTTAIVGAVDGPSGMPIFLILGRYTSDGRFRPVCQVIAPVGDLARHMAAWLRTAGADHPWPCSPGFFDALYGGCAIPVDCRRVVPRLVVEVRAEPGHTDDAWGRAEFVSCRPGLSARQVPLGTQLDPGSQ</sequence>
<proteinExistence type="predicted"/>
<name>A0ABP9QBS3_9PSEU</name>
<dbReference type="EMBL" id="BAABJP010000016">
    <property type="protein sequence ID" value="GAA5158909.1"/>
    <property type="molecule type" value="Genomic_DNA"/>
</dbReference>
<evidence type="ECO:0000313" key="2">
    <source>
        <dbReference type="Proteomes" id="UP001428817"/>
    </source>
</evidence>
<protein>
    <submittedName>
        <fullName evidence="1">Uncharacterized protein</fullName>
    </submittedName>
</protein>
<accession>A0ABP9QBS3</accession>
<comment type="caution">
    <text evidence="1">The sequence shown here is derived from an EMBL/GenBank/DDBJ whole genome shotgun (WGS) entry which is preliminary data.</text>
</comment>
<reference evidence="2" key="1">
    <citation type="journal article" date="2019" name="Int. J. Syst. Evol. Microbiol.">
        <title>The Global Catalogue of Microorganisms (GCM) 10K type strain sequencing project: providing services to taxonomists for standard genome sequencing and annotation.</title>
        <authorList>
            <consortium name="The Broad Institute Genomics Platform"/>
            <consortium name="The Broad Institute Genome Sequencing Center for Infectious Disease"/>
            <person name="Wu L."/>
            <person name="Ma J."/>
        </authorList>
    </citation>
    <scope>NUCLEOTIDE SEQUENCE [LARGE SCALE GENOMIC DNA]</scope>
    <source>
        <strain evidence="2">JCM 18303</strain>
    </source>
</reference>
<organism evidence="1 2">
    <name type="scientific">Pseudonocardia eucalypti</name>
    <dbReference type="NCBI Taxonomy" id="648755"/>
    <lineage>
        <taxon>Bacteria</taxon>
        <taxon>Bacillati</taxon>
        <taxon>Actinomycetota</taxon>
        <taxon>Actinomycetes</taxon>
        <taxon>Pseudonocardiales</taxon>
        <taxon>Pseudonocardiaceae</taxon>
        <taxon>Pseudonocardia</taxon>
    </lineage>
</organism>